<sequence length="85" mass="9431">MSAVSHSDPQTIVRLANRIGEFFAAYPCHEEAVEGVASHIRKFWEPRMRRQLYAHLDGEAKGAGLSELLRETALARRGELEPAAG</sequence>
<dbReference type="Proteomes" id="UP001057498">
    <property type="component" value="Chromosome"/>
</dbReference>
<accession>A0ABN6PT99</accession>
<evidence type="ECO:0000313" key="1">
    <source>
        <dbReference type="EMBL" id="BDI06822.1"/>
    </source>
</evidence>
<evidence type="ECO:0000313" key="2">
    <source>
        <dbReference type="Proteomes" id="UP001057498"/>
    </source>
</evidence>
<organism evidence="1 2">
    <name type="scientific">Sphaerotilus microaerophilus</name>
    <dbReference type="NCBI Taxonomy" id="2914710"/>
    <lineage>
        <taxon>Bacteria</taxon>
        <taxon>Pseudomonadati</taxon>
        <taxon>Pseudomonadota</taxon>
        <taxon>Betaproteobacteria</taxon>
        <taxon>Burkholderiales</taxon>
        <taxon>Sphaerotilaceae</taxon>
        <taxon>Sphaerotilus</taxon>
    </lineage>
</organism>
<protein>
    <submittedName>
        <fullName evidence="1">Formate dehydrogenase subunit delta</fullName>
    </submittedName>
</protein>
<dbReference type="InterPro" id="IPR021074">
    <property type="entry name" value="Formate_DH_dsu"/>
</dbReference>
<dbReference type="Pfam" id="PF11390">
    <property type="entry name" value="FdsD"/>
    <property type="match status" value="1"/>
</dbReference>
<name>A0ABN6PT99_9BURK</name>
<proteinExistence type="predicted"/>
<reference evidence="1" key="1">
    <citation type="submission" date="2022-04" db="EMBL/GenBank/DDBJ databases">
        <title>Whole genome sequence of Sphaerotilus sp. FB-5.</title>
        <authorList>
            <person name="Takeda M."/>
            <person name="Narihara S."/>
            <person name="Akimoto M."/>
            <person name="Akimoto R."/>
            <person name="Nishiyashiki S."/>
            <person name="Murakami T."/>
        </authorList>
    </citation>
    <scope>NUCLEOTIDE SEQUENCE</scope>
    <source>
        <strain evidence="1">FB-5</strain>
    </source>
</reference>
<keyword evidence="2" id="KW-1185">Reference proteome</keyword>
<dbReference type="RefSeq" id="WP_251970065.1">
    <property type="nucleotide sequence ID" value="NZ_AP025730.1"/>
</dbReference>
<dbReference type="EMBL" id="AP025730">
    <property type="protein sequence ID" value="BDI06822.1"/>
    <property type="molecule type" value="Genomic_DNA"/>
</dbReference>
<gene>
    <name evidence="1" type="ORF">CATMQ487_37920</name>
</gene>